<feature type="compositionally biased region" description="Low complexity" evidence="1">
    <location>
        <begin position="96"/>
        <end position="130"/>
    </location>
</feature>
<feature type="compositionally biased region" description="Basic residues" evidence="1">
    <location>
        <begin position="85"/>
        <end position="94"/>
    </location>
</feature>
<name>A0A226E6I8_FOLCA</name>
<evidence type="ECO:0000256" key="1">
    <source>
        <dbReference type="SAM" id="MobiDB-lite"/>
    </source>
</evidence>
<keyword evidence="3" id="KW-1185">Reference proteome</keyword>
<evidence type="ECO:0000313" key="3">
    <source>
        <dbReference type="Proteomes" id="UP000198287"/>
    </source>
</evidence>
<accession>A0A226E6I8</accession>
<dbReference type="Proteomes" id="UP000198287">
    <property type="component" value="Unassembled WGS sequence"/>
</dbReference>
<feature type="region of interest" description="Disordered" evidence="1">
    <location>
        <begin position="205"/>
        <end position="263"/>
    </location>
</feature>
<feature type="compositionally biased region" description="Gly residues" evidence="1">
    <location>
        <begin position="137"/>
        <end position="149"/>
    </location>
</feature>
<evidence type="ECO:0000313" key="2">
    <source>
        <dbReference type="EMBL" id="OXA53059.1"/>
    </source>
</evidence>
<gene>
    <name evidence="2" type="ORF">Fcan01_12372</name>
</gene>
<dbReference type="EMBL" id="LNIX01000006">
    <property type="protein sequence ID" value="OXA53059.1"/>
    <property type="molecule type" value="Genomic_DNA"/>
</dbReference>
<feature type="compositionally biased region" description="Low complexity" evidence="1">
    <location>
        <begin position="210"/>
        <end position="256"/>
    </location>
</feature>
<feature type="region of interest" description="Disordered" evidence="1">
    <location>
        <begin position="51"/>
        <end position="160"/>
    </location>
</feature>
<sequence>MSLSCSGAPRGFQDSDDMAFIDEDLLWCSDNDSKLMDLSCLEGGPGGGGGLVSSSTGFTSAGGGGGNNHGSSNSSHHPLGPFPSNHHHSHHHLRFPNVTNNTVSSTSGPVVSSSSSPPSSVSPQAASSAPAFNFMNNGGGGGGGGGGTGHPESGDAPELPTLSQLSQADLNGLVSTLDDDDDDWVKQLGDEPFELDPLLDEILEPNRATNHPNHPSNNSNNNGISHSSNNNQSQQGQQQQQQQQQHQQQPTGQNGHFGNNPHHHQSLQQFLAYSQQNQQQQNSNGTNGIEMESSRLQNVPRRRKKPPDSKMGMEISLEEAVPSILHLARASTSNNNPSSGGGKMGSILANTLCGPHNGQHNKANIAAANPILAGRTPELQITIFLAKQYISLRPTRSKFNRQMFGRDMDSENKIYMMTKSNPSLGQREEACEPWNDGMDQFPWNERTPTLQQQHHHSCLLQALM</sequence>
<reference evidence="2 3" key="1">
    <citation type="submission" date="2015-12" db="EMBL/GenBank/DDBJ databases">
        <title>The genome of Folsomia candida.</title>
        <authorList>
            <person name="Faddeeva A."/>
            <person name="Derks M.F."/>
            <person name="Anvar Y."/>
            <person name="Smit S."/>
            <person name="Van Straalen N."/>
            <person name="Roelofs D."/>
        </authorList>
    </citation>
    <scope>NUCLEOTIDE SEQUENCE [LARGE SCALE GENOMIC DNA]</scope>
    <source>
        <strain evidence="2 3">VU population</strain>
        <tissue evidence="2">Whole body</tissue>
    </source>
</reference>
<proteinExistence type="predicted"/>
<protein>
    <submittedName>
        <fullName evidence="2">Uncharacterized protein</fullName>
    </submittedName>
</protein>
<feature type="compositionally biased region" description="Low complexity" evidence="1">
    <location>
        <begin position="275"/>
        <end position="284"/>
    </location>
</feature>
<organism evidence="2 3">
    <name type="scientific">Folsomia candida</name>
    <name type="common">Springtail</name>
    <dbReference type="NCBI Taxonomy" id="158441"/>
    <lineage>
        <taxon>Eukaryota</taxon>
        <taxon>Metazoa</taxon>
        <taxon>Ecdysozoa</taxon>
        <taxon>Arthropoda</taxon>
        <taxon>Hexapoda</taxon>
        <taxon>Collembola</taxon>
        <taxon>Entomobryomorpha</taxon>
        <taxon>Isotomoidea</taxon>
        <taxon>Isotomidae</taxon>
        <taxon>Proisotominae</taxon>
        <taxon>Folsomia</taxon>
    </lineage>
</organism>
<comment type="caution">
    <text evidence="2">The sequence shown here is derived from an EMBL/GenBank/DDBJ whole genome shotgun (WGS) entry which is preliminary data.</text>
</comment>
<feature type="region of interest" description="Disordered" evidence="1">
    <location>
        <begin position="275"/>
        <end position="313"/>
    </location>
</feature>
<dbReference type="AlphaFoldDB" id="A0A226E6I8"/>
<dbReference type="OrthoDB" id="8196042at2759"/>